<dbReference type="AlphaFoldDB" id="A0AA44SHX7"/>
<comment type="caution">
    <text evidence="1">The sequence shown here is derived from an EMBL/GenBank/DDBJ whole genome shotgun (WGS) entry which is preliminary data.</text>
</comment>
<reference evidence="1 2" key="1">
    <citation type="submission" date="2017-04" db="EMBL/GenBank/DDBJ databases">
        <title>Emergence of KPC-2-producing Citrobacter isolates from sediments of a Chinese river.</title>
        <authorList>
            <person name="Zheng B."/>
        </authorList>
    </citation>
    <scope>NUCLEOTIDE SEQUENCE [LARGE SCALE GENOMIC DNA]</scope>
    <source>
        <strain evidence="1 2">C191</strain>
    </source>
</reference>
<evidence type="ECO:0000313" key="1">
    <source>
        <dbReference type="EMBL" id="OYQ93858.1"/>
    </source>
</evidence>
<evidence type="ECO:0000313" key="2">
    <source>
        <dbReference type="Proteomes" id="UP000215827"/>
    </source>
</evidence>
<gene>
    <name evidence="1" type="ORF">B9P89_27080</name>
</gene>
<dbReference type="EMBL" id="NEFA01000059">
    <property type="protein sequence ID" value="OYQ93858.1"/>
    <property type="molecule type" value="Genomic_DNA"/>
</dbReference>
<sequence length="39" mass="4236">MTVGEGANKQVISSQADSLIKISRIWADFFPANTSNQPI</sequence>
<accession>A0AA44SHX7</accession>
<dbReference type="Proteomes" id="UP000215827">
    <property type="component" value="Unassembled WGS sequence"/>
</dbReference>
<organism evidence="1 2">
    <name type="scientific">Citrobacter freundii</name>
    <dbReference type="NCBI Taxonomy" id="546"/>
    <lineage>
        <taxon>Bacteria</taxon>
        <taxon>Pseudomonadati</taxon>
        <taxon>Pseudomonadota</taxon>
        <taxon>Gammaproteobacteria</taxon>
        <taxon>Enterobacterales</taxon>
        <taxon>Enterobacteriaceae</taxon>
        <taxon>Citrobacter</taxon>
        <taxon>Citrobacter freundii complex</taxon>
    </lineage>
</organism>
<proteinExistence type="predicted"/>
<protein>
    <submittedName>
        <fullName evidence="1">ABC transporter</fullName>
    </submittedName>
</protein>
<name>A0AA44SHX7_CITFR</name>